<feature type="compositionally biased region" description="Polar residues" evidence="5">
    <location>
        <begin position="343"/>
        <end position="352"/>
    </location>
</feature>
<reference evidence="7" key="1">
    <citation type="submission" date="2023-08" db="EMBL/GenBank/DDBJ databases">
        <title>Black Yeasts Isolated from many extreme environments.</title>
        <authorList>
            <person name="Coleine C."/>
            <person name="Stajich J.E."/>
            <person name="Selbmann L."/>
        </authorList>
    </citation>
    <scope>NUCLEOTIDE SEQUENCE</scope>
    <source>
        <strain evidence="7">CCFEE 5810</strain>
    </source>
</reference>
<evidence type="ECO:0000256" key="3">
    <source>
        <dbReference type="ARBA" id="ARBA00022989"/>
    </source>
</evidence>
<accession>A0AAN8A5J9</accession>
<evidence type="ECO:0000313" key="8">
    <source>
        <dbReference type="Proteomes" id="UP001310594"/>
    </source>
</evidence>
<feature type="region of interest" description="Disordered" evidence="5">
    <location>
        <begin position="86"/>
        <end position="115"/>
    </location>
</feature>
<evidence type="ECO:0000313" key="7">
    <source>
        <dbReference type="EMBL" id="KAK5705490.1"/>
    </source>
</evidence>
<organism evidence="7 8">
    <name type="scientific">Elasticomyces elasticus</name>
    <dbReference type="NCBI Taxonomy" id="574655"/>
    <lineage>
        <taxon>Eukaryota</taxon>
        <taxon>Fungi</taxon>
        <taxon>Dikarya</taxon>
        <taxon>Ascomycota</taxon>
        <taxon>Pezizomycotina</taxon>
        <taxon>Dothideomycetes</taxon>
        <taxon>Dothideomycetidae</taxon>
        <taxon>Mycosphaerellales</taxon>
        <taxon>Teratosphaeriaceae</taxon>
        <taxon>Elasticomyces</taxon>
    </lineage>
</organism>
<dbReference type="Proteomes" id="UP001310594">
    <property type="component" value="Unassembled WGS sequence"/>
</dbReference>
<keyword evidence="3 6" id="KW-1133">Transmembrane helix</keyword>
<keyword evidence="4 6" id="KW-0472">Membrane</keyword>
<proteinExistence type="predicted"/>
<dbReference type="CDD" id="cd12087">
    <property type="entry name" value="TM_EGFR-like"/>
    <property type="match status" value="1"/>
</dbReference>
<feature type="compositionally biased region" description="Polar residues" evidence="5">
    <location>
        <begin position="322"/>
        <end position="331"/>
    </location>
</feature>
<feature type="region of interest" description="Disordered" evidence="5">
    <location>
        <begin position="302"/>
        <end position="358"/>
    </location>
</feature>
<evidence type="ECO:0000256" key="4">
    <source>
        <dbReference type="ARBA" id="ARBA00023136"/>
    </source>
</evidence>
<evidence type="ECO:0008006" key="9">
    <source>
        <dbReference type="Google" id="ProtNLM"/>
    </source>
</evidence>
<feature type="transmembrane region" description="Helical" evidence="6">
    <location>
        <begin position="194"/>
        <end position="217"/>
    </location>
</feature>
<comment type="subcellular location">
    <subcellularLocation>
        <location evidence="1">Membrane</location>
        <topology evidence="1">Single-pass membrane protein</topology>
    </subcellularLocation>
</comment>
<dbReference type="AlphaFoldDB" id="A0AAN8A5J9"/>
<feature type="compositionally biased region" description="Polar residues" evidence="5">
    <location>
        <begin position="408"/>
        <end position="423"/>
    </location>
</feature>
<comment type="caution">
    <text evidence="7">The sequence shown here is derived from an EMBL/GenBank/DDBJ whole genome shotgun (WGS) entry which is preliminary data.</text>
</comment>
<keyword evidence="2 6" id="KW-0812">Transmembrane</keyword>
<dbReference type="InterPro" id="IPR051694">
    <property type="entry name" value="Immunoregulatory_rcpt-like"/>
</dbReference>
<dbReference type="GO" id="GO:0016020">
    <property type="term" value="C:membrane"/>
    <property type="evidence" value="ECO:0007669"/>
    <property type="project" value="UniProtKB-SubCell"/>
</dbReference>
<feature type="region of interest" description="Disordered" evidence="5">
    <location>
        <begin position="250"/>
        <end position="269"/>
    </location>
</feature>
<feature type="region of interest" description="Disordered" evidence="5">
    <location>
        <begin position="516"/>
        <end position="547"/>
    </location>
</feature>
<sequence>MNLDEDYSNSEQRNGSPSVPFGAIWSALTSQYGAFTAEFGPATNMPTAVVTVPYSTVTVQSTILQTAFVTVTTGLAQSEINIHSSLSSTPTTLDPVPITTPTSSTRRSVTISSTTQSSASQSSVAHISALLPPAASTASLPATLPAIIVSSVSSVDGAGSLTVSLETHRPVTTVSATASSSAITATSRLTQKHAIIGGLSGAIASFVIIGAILFFCLRKRRRRNEVDEISVQHEDMDEKGFRPTLKRKWTELTSKGTPKPTPQLPPTSSPITIDEEHHIIRMNTQHWARPYALGHGEGYRESVGPGQLRVTNPDASRPVTPGRTSSDTNVSFLGRLQYLGASRPTTPRSDTAGSYLGKQRSRLAAVMLTANRSRTSSRSNIHDATPPRIPEIVIDSQLSRECIAPQARTPSLRSYKSATSHPYVQQHPPEDPFLTPPDERDETTAQHQTTAQQRPARPSLAPLQSAARTLSHIGSVLNPFSYRTTSVNKTAVPSVRSSTGSISTWSAGWSQRNTGISDPFDLDRPSVRGSNAPASDLERGRTLYHGT</sequence>
<protein>
    <recommendedName>
        <fullName evidence="9">Mid2 domain-containing protein</fullName>
    </recommendedName>
</protein>
<evidence type="ECO:0000256" key="1">
    <source>
        <dbReference type="ARBA" id="ARBA00004167"/>
    </source>
</evidence>
<evidence type="ECO:0000256" key="6">
    <source>
        <dbReference type="SAM" id="Phobius"/>
    </source>
</evidence>
<dbReference type="EMBL" id="JAVRQU010000003">
    <property type="protein sequence ID" value="KAK5705490.1"/>
    <property type="molecule type" value="Genomic_DNA"/>
</dbReference>
<evidence type="ECO:0000256" key="5">
    <source>
        <dbReference type="SAM" id="MobiDB-lite"/>
    </source>
</evidence>
<dbReference type="PANTHER" id="PTHR15549:SF26">
    <property type="entry name" value="AXIAL BUDDING PATTERN PROTEIN 2-RELATED"/>
    <property type="match status" value="1"/>
</dbReference>
<dbReference type="PANTHER" id="PTHR15549">
    <property type="entry name" value="PAIRED IMMUNOGLOBULIN-LIKE TYPE 2 RECEPTOR"/>
    <property type="match status" value="1"/>
</dbReference>
<feature type="region of interest" description="Disordered" evidence="5">
    <location>
        <begin position="407"/>
        <end position="460"/>
    </location>
</feature>
<dbReference type="GO" id="GO:0071944">
    <property type="term" value="C:cell periphery"/>
    <property type="evidence" value="ECO:0007669"/>
    <property type="project" value="UniProtKB-ARBA"/>
</dbReference>
<name>A0AAN8A5J9_9PEZI</name>
<gene>
    <name evidence="7" type="ORF">LTR97_002609</name>
</gene>
<feature type="compositionally biased region" description="Pro residues" evidence="5">
    <location>
        <begin position="259"/>
        <end position="268"/>
    </location>
</feature>
<evidence type="ECO:0000256" key="2">
    <source>
        <dbReference type="ARBA" id="ARBA00022692"/>
    </source>
</evidence>